<reference evidence="9" key="2">
    <citation type="submission" date="2021-04" db="EMBL/GenBank/DDBJ databases">
        <authorList>
            <person name="Gilroy R."/>
        </authorList>
    </citation>
    <scope>NUCLEOTIDE SEQUENCE</scope>
    <source>
        <strain evidence="9">1719</strain>
    </source>
</reference>
<keyword evidence="3" id="KW-0813">Transport</keyword>
<dbReference type="Pfam" id="PF02321">
    <property type="entry name" value="OEP"/>
    <property type="match status" value="1"/>
</dbReference>
<dbReference type="SUPFAM" id="SSF56954">
    <property type="entry name" value="Outer membrane efflux proteins (OEP)"/>
    <property type="match status" value="1"/>
</dbReference>
<dbReference type="AlphaFoldDB" id="A0A9D1WAN8"/>
<evidence type="ECO:0000256" key="6">
    <source>
        <dbReference type="ARBA" id="ARBA00023136"/>
    </source>
</evidence>
<gene>
    <name evidence="9" type="ORF">H9853_11830</name>
</gene>
<evidence type="ECO:0000313" key="9">
    <source>
        <dbReference type="EMBL" id="HIX55701.1"/>
    </source>
</evidence>
<dbReference type="PANTHER" id="PTHR30026:SF20">
    <property type="entry name" value="OUTER MEMBRANE PROTEIN TOLC"/>
    <property type="match status" value="1"/>
</dbReference>
<accession>A0A9D1WAN8</accession>
<comment type="similarity">
    <text evidence="2">Belongs to the outer membrane factor (OMF) (TC 1.B.17) family.</text>
</comment>
<keyword evidence="6" id="KW-0472">Membrane</keyword>
<evidence type="ECO:0000256" key="5">
    <source>
        <dbReference type="ARBA" id="ARBA00022692"/>
    </source>
</evidence>
<evidence type="ECO:0000256" key="1">
    <source>
        <dbReference type="ARBA" id="ARBA00004442"/>
    </source>
</evidence>
<evidence type="ECO:0000256" key="3">
    <source>
        <dbReference type="ARBA" id="ARBA00022448"/>
    </source>
</evidence>
<keyword evidence="5" id="KW-0812">Transmembrane</keyword>
<name>A0A9D1WAN8_9SPHI</name>
<protein>
    <submittedName>
        <fullName evidence="9">TolC family protein</fullName>
    </submittedName>
</protein>
<keyword evidence="8" id="KW-0732">Signal</keyword>
<proteinExistence type="inferred from homology"/>
<evidence type="ECO:0000256" key="2">
    <source>
        <dbReference type="ARBA" id="ARBA00007613"/>
    </source>
</evidence>
<dbReference type="InterPro" id="IPR051906">
    <property type="entry name" value="TolC-like"/>
</dbReference>
<dbReference type="Gene3D" id="1.20.1600.10">
    <property type="entry name" value="Outer membrane efflux proteins (OEP)"/>
    <property type="match status" value="1"/>
</dbReference>
<evidence type="ECO:0000256" key="7">
    <source>
        <dbReference type="ARBA" id="ARBA00023237"/>
    </source>
</evidence>
<dbReference type="Proteomes" id="UP000824156">
    <property type="component" value="Unassembled WGS sequence"/>
</dbReference>
<dbReference type="GO" id="GO:0015562">
    <property type="term" value="F:efflux transmembrane transporter activity"/>
    <property type="evidence" value="ECO:0007669"/>
    <property type="project" value="InterPro"/>
</dbReference>
<feature type="signal peptide" evidence="8">
    <location>
        <begin position="1"/>
        <end position="23"/>
    </location>
</feature>
<sequence length="469" mass="53031">MRQCYNKILAITVGVLASTSSYAQQQWLEKPLEYPLKMALEQNAELQIKELESSKTALEIGEVEAKRLPHVSAIGAYGYLNSTINLDIPTHELPLTGLELFSGSQTVKNSSQLLVGGVSAQQVLFTGLQIPNGIKALEEKRKAQKWMQLAEKEKLVKEIIATFDQLMLLKHVDVLIEDSERRLEKEHKKVLKAIDLGLAIPYDREKLKLAMLELEEKKVEVSGNRTLLLSKLQQLTHISSQELEEIEYELAELKVEDVPLSADNRSELQALKAGINAQEYVLKKEKGARMPTVFAFGSANYINAFNSNITIKDAPIAGDVALKSNHLRLAPNFLVGIGAKWNIFDGGEQRKKIQKAEIDHQISIKKTQDTKDKLELLLDKNKTDYILSRQKLKVGQQQIKVSENNLRLASKQFESGLIDLTERLAMENEYYKVSLNYFNQILNQRRSSIELLHASGILLEKIFNNEENK</sequence>
<evidence type="ECO:0000256" key="8">
    <source>
        <dbReference type="SAM" id="SignalP"/>
    </source>
</evidence>
<comment type="subcellular location">
    <subcellularLocation>
        <location evidence="1">Cell outer membrane</location>
    </subcellularLocation>
</comment>
<dbReference type="InterPro" id="IPR003423">
    <property type="entry name" value="OMP_efflux"/>
</dbReference>
<keyword evidence="7" id="KW-0998">Cell outer membrane</keyword>
<organism evidence="9 10">
    <name type="scientific">Candidatus Sphingobacterium stercoripullorum</name>
    <dbReference type="NCBI Taxonomy" id="2838759"/>
    <lineage>
        <taxon>Bacteria</taxon>
        <taxon>Pseudomonadati</taxon>
        <taxon>Bacteroidota</taxon>
        <taxon>Sphingobacteriia</taxon>
        <taxon>Sphingobacteriales</taxon>
        <taxon>Sphingobacteriaceae</taxon>
        <taxon>Sphingobacterium</taxon>
    </lineage>
</organism>
<evidence type="ECO:0000313" key="10">
    <source>
        <dbReference type="Proteomes" id="UP000824156"/>
    </source>
</evidence>
<dbReference type="PANTHER" id="PTHR30026">
    <property type="entry name" value="OUTER MEMBRANE PROTEIN TOLC"/>
    <property type="match status" value="1"/>
</dbReference>
<dbReference type="GO" id="GO:1990281">
    <property type="term" value="C:efflux pump complex"/>
    <property type="evidence" value="ECO:0007669"/>
    <property type="project" value="TreeGrafter"/>
</dbReference>
<dbReference type="GO" id="GO:0009279">
    <property type="term" value="C:cell outer membrane"/>
    <property type="evidence" value="ECO:0007669"/>
    <property type="project" value="UniProtKB-SubCell"/>
</dbReference>
<feature type="chain" id="PRO_5039609232" evidence="8">
    <location>
        <begin position="24"/>
        <end position="469"/>
    </location>
</feature>
<dbReference type="GO" id="GO:0015288">
    <property type="term" value="F:porin activity"/>
    <property type="evidence" value="ECO:0007669"/>
    <property type="project" value="TreeGrafter"/>
</dbReference>
<evidence type="ECO:0000256" key="4">
    <source>
        <dbReference type="ARBA" id="ARBA00022452"/>
    </source>
</evidence>
<reference evidence="9" key="1">
    <citation type="journal article" date="2021" name="PeerJ">
        <title>Extensive microbial diversity within the chicken gut microbiome revealed by metagenomics and culture.</title>
        <authorList>
            <person name="Gilroy R."/>
            <person name="Ravi A."/>
            <person name="Getino M."/>
            <person name="Pursley I."/>
            <person name="Horton D.L."/>
            <person name="Alikhan N.F."/>
            <person name="Baker D."/>
            <person name="Gharbi K."/>
            <person name="Hall N."/>
            <person name="Watson M."/>
            <person name="Adriaenssens E.M."/>
            <person name="Foster-Nyarko E."/>
            <person name="Jarju S."/>
            <person name="Secka A."/>
            <person name="Antonio M."/>
            <person name="Oren A."/>
            <person name="Chaudhuri R.R."/>
            <person name="La Ragione R."/>
            <person name="Hildebrand F."/>
            <person name="Pallen M.J."/>
        </authorList>
    </citation>
    <scope>NUCLEOTIDE SEQUENCE</scope>
    <source>
        <strain evidence="9">1719</strain>
    </source>
</reference>
<comment type="caution">
    <text evidence="9">The sequence shown here is derived from an EMBL/GenBank/DDBJ whole genome shotgun (WGS) entry which is preliminary data.</text>
</comment>
<dbReference type="EMBL" id="DXEZ01000328">
    <property type="protein sequence ID" value="HIX55701.1"/>
    <property type="molecule type" value="Genomic_DNA"/>
</dbReference>
<keyword evidence="4" id="KW-1134">Transmembrane beta strand</keyword>